<evidence type="ECO:0000256" key="1">
    <source>
        <dbReference type="SAM" id="Phobius"/>
    </source>
</evidence>
<gene>
    <name evidence="2" type="ORF">BDP27DRAFT_1352487</name>
</gene>
<dbReference type="EMBL" id="JADNRY010000941">
    <property type="protein sequence ID" value="KAF9023861.1"/>
    <property type="molecule type" value="Genomic_DNA"/>
</dbReference>
<protein>
    <submittedName>
        <fullName evidence="2">Uncharacterized protein</fullName>
    </submittedName>
</protein>
<keyword evidence="1" id="KW-0472">Membrane</keyword>
<keyword evidence="1" id="KW-0812">Transmembrane</keyword>
<keyword evidence="1" id="KW-1133">Transmembrane helix</keyword>
<dbReference type="AlphaFoldDB" id="A0A9P5P5U0"/>
<comment type="caution">
    <text evidence="2">The sequence shown here is derived from an EMBL/GenBank/DDBJ whole genome shotgun (WGS) entry which is preliminary data.</text>
</comment>
<feature type="transmembrane region" description="Helical" evidence="1">
    <location>
        <begin position="52"/>
        <end position="71"/>
    </location>
</feature>
<evidence type="ECO:0000313" key="2">
    <source>
        <dbReference type="EMBL" id="KAF9023861.1"/>
    </source>
</evidence>
<proteinExistence type="predicted"/>
<name>A0A9P5P5U0_9AGAR</name>
<organism evidence="2 3">
    <name type="scientific">Rhodocollybia butyracea</name>
    <dbReference type="NCBI Taxonomy" id="206335"/>
    <lineage>
        <taxon>Eukaryota</taxon>
        <taxon>Fungi</taxon>
        <taxon>Dikarya</taxon>
        <taxon>Basidiomycota</taxon>
        <taxon>Agaricomycotina</taxon>
        <taxon>Agaricomycetes</taxon>
        <taxon>Agaricomycetidae</taxon>
        <taxon>Agaricales</taxon>
        <taxon>Marasmiineae</taxon>
        <taxon>Omphalotaceae</taxon>
        <taxon>Rhodocollybia</taxon>
    </lineage>
</organism>
<keyword evidence="3" id="KW-1185">Reference proteome</keyword>
<feature type="non-terminal residue" evidence="2">
    <location>
        <position position="1"/>
    </location>
</feature>
<dbReference type="Proteomes" id="UP000772434">
    <property type="component" value="Unassembled WGS sequence"/>
</dbReference>
<evidence type="ECO:0000313" key="3">
    <source>
        <dbReference type="Proteomes" id="UP000772434"/>
    </source>
</evidence>
<accession>A0A9P5P5U0</accession>
<reference evidence="2" key="1">
    <citation type="submission" date="2020-11" db="EMBL/GenBank/DDBJ databases">
        <authorList>
            <consortium name="DOE Joint Genome Institute"/>
            <person name="Ahrendt S."/>
            <person name="Riley R."/>
            <person name="Andreopoulos W."/>
            <person name="Labutti K."/>
            <person name="Pangilinan J."/>
            <person name="Ruiz-Duenas F.J."/>
            <person name="Barrasa J.M."/>
            <person name="Sanchez-Garcia M."/>
            <person name="Camarero S."/>
            <person name="Miyauchi S."/>
            <person name="Serrano A."/>
            <person name="Linde D."/>
            <person name="Babiker R."/>
            <person name="Drula E."/>
            <person name="Ayuso-Fernandez I."/>
            <person name="Pacheco R."/>
            <person name="Padilla G."/>
            <person name="Ferreira P."/>
            <person name="Barriuso J."/>
            <person name="Kellner H."/>
            <person name="Castanera R."/>
            <person name="Alfaro M."/>
            <person name="Ramirez L."/>
            <person name="Pisabarro A.G."/>
            <person name="Kuo A."/>
            <person name="Tritt A."/>
            <person name="Lipzen A."/>
            <person name="He G."/>
            <person name="Yan M."/>
            <person name="Ng V."/>
            <person name="Cullen D."/>
            <person name="Martin F."/>
            <person name="Rosso M.-N."/>
            <person name="Henrissat B."/>
            <person name="Hibbett D."/>
            <person name="Martinez A.T."/>
            <person name="Grigoriev I.V."/>
        </authorList>
    </citation>
    <scope>NUCLEOTIDE SEQUENCE</scope>
    <source>
        <strain evidence="2">AH 40177</strain>
    </source>
</reference>
<sequence length="85" mass="9402">MNRGFALGALQMSSARINLALLPFPFCNVLFGSSNRCVTPKLLLKPGKSLNIVLSHWLLVIFLLFSLLMFSSSAQGLHQEKPFLP</sequence>